<accession>A0A6P1SZ80</accession>
<name>A0A6P1SZ80_9RHOB</name>
<evidence type="ECO:0000256" key="1">
    <source>
        <dbReference type="SAM" id="SignalP"/>
    </source>
</evidence>
<gene>
    <name evidence="2" type="ORF">GO499_12835</name>
</gene>
<feature type="signal peptide" evidence="1">
    <location>
        <begin position="1"/>
        <end position="33"/>
    </location>
</feature>
<evidence type="ECO:0008006" key="4">
    <source>
        <dbReference type="Google" id="ProtNLM"/>
    </source>
</evidence>
<reference evidence="2 3" key="1">
    <citation type="submission" date="2019-12" db="EMBL/GenBank/DDBJ databases">
        <title>Complete genome sequence of Algicella marina strain 9Alg 56(T) isolated from the red alga Tichocarpus crinitus.</title>
        <authorList>
            <person name="Kim S.-G."/>
            <person name="Nedashkovskaya O.I."/>
        </authorList>
    </citation>
    <scope>NUCLEOTIDE SEQUENCE [LARGE SCALE GENOMIC DNA]</scope>
    <source>
        <strain evidence="2 3">9Alg 56</strain>
    </source>
</reference>
<dbReference type="RefSeq" id="WP_161862551.1">
    <property type="nucleotide sequence ID" value="NZ_CP046620.1"/>
</dbReference>
<dbReference type="KEGG" id="amaq:GO499_12835"/>
<organism evidence="2 3">
    <name type="scientific">Algicella marina</name>
    <dbReference type="NCBI Taxonomy" id="2683284"/>
    <lineage>
        <taxon>Bacteria</taxon>
        <taxon>Pseudomonadati</taxon>
        <taxon>Pseudomonadota</taxon>
        <taxon>Alphaproteobacteria</taxon>
        <taxon>Rhodobacterales</taxon>
        <taxon>Paracoccaceae</taxon>
        <taxon>Algicella</taxon>
    </lineage>
</organism>
<proteinExistence type="predicted"/>
<protein>
    <recommendedName>
        <fullName evidence="4">EF-hand domain-containing protein</fullName>
    </recommendedName>
</protein>
<keyword evidence="3" id="KW-1185">Reference proteome</keyword>
<keyword evidence="1" id="KW-0732">Signal</keyword>
<sequence length="140" mass="15380">MAPWNFISRSRLFVKTLLATSLAAILPATTAIADTAATMQRTAEIAAASTQNAAHLSGMSRMLRHRRNGLVDRLLRNFFQVVPGSRLTQLRIDFGEQMHAAQARSRFLMNILLSGLNGDGRITTEEGDAILAQTRTRTQA</sequence>
<dbReference type="Proteomes" id="UP000464495">
    <property type="component" value="Chromosome"/>
</dbReference>
<evidence type="ECO:0000313" key="2">
    <source>
        <dbReference type="EMBL" id="QHQ35994.1"/>
    </source>
</evidence>
<dbReference type="EMBL" id="CP046620">
    <property type="protein sequence ID" value="QHQ35994.1"/>
    <property type="molecule type" value="Genomic_DNA"/>
</dbReference>
<feature type="chain" id="PRO_5026661155" description="EF-hand domain-containing protein" evidence="1">
    <location>
        <begin position="34"/>
        <end position="140"/>
    </location>
</feature>
<dbReference type="AlphaFoldDB" id="A0A6P1SZ80"/>
<evidence type="ECO:0000313" key="3">
    <source>
        <dbReference type="Proteomes" id="UP000464495"/>
    </source>
</evidence>